<comment type="caution">
    <text evidence="2">The sequence shown here is derived from an EMBL/GenBank/DDBJ whole genome shotgun (WGS) entry which is preliminary data.</text>
</comment>
<evidence type="ECO:0000256" key="1">
    <source>
        <dbReference type="SAM" id="MobiDB-lite"/>
    </source>
</evidence>
<evidence type="ECO:0000313" key="3">
    <source>
        <dbReference type="Proteomes" id="UP001529510"/>
    </source>
</evidence>
<organism evidence="2 3">
    <name type="scientific">Cirrhinus mrigala</name>
    <name type="common">Mrigala</name>
    <dbReference type="NCBI Taxonomy" id="683832"/>
    <lineage>
        <taxon>Eukaryota</taxon>
        <taxon>Metazoa</taxon>
        <taxon>Chordata</taxon>
        <taxon>Craniata</taxon>
        <taxon>Vertebrata</taxon>
        <taxon>Euteleostomi</taxon>
        <taxon>Actinopterygii</taxon>
        <taxon>Neopterygii</taxon>
        <taxon>Teleostei</taxon>
        <taxon>Ostariophysi</taxon>
        <taxon>Cypriniformes</taxon>
        <taxon>Cyprinidae</taxon>
        <taxon>Labeoninae</taxon>
        <taxon>Labeonini</taxon>
        <taxon>Cirrhinus</taxon>
    </lineage>
</organism>
<feature type="region of interest" description="Disordered" evidence="1">
    <location>
        <begin position="1"/>
        <end position="109"/>
    </location>
</feature>
<dbReference type="Proteomes" id="UP001529510">
    <property type="component" value="Unassembled WGS sequence"/>
</dbReference>
<accession>A0ABD0P657</accession>
<evidence type="ECO:0000313" key="2">
    <source>
        <dbReference type="EMBL" id="KAL0169365.1"/>
    </source>
</evidence>
<gene>
    <name evidence="2" type="ORF">M9458_033961</name>
</gene>
<dbReference type="AlphaFoldDB" id="A0ABD0P657"/>
<feature type="non-terminal residue" evidence="2">
    <location>
        <position position="109"/>
    </location>
</feature>
<keyword evidence="3" id="KW-1185">Reference proteome</keyword>
<feature type="non-terminal residue" evidence="2">
    <location>
        <position position="1"/>
    </location>
</feature>
<sequence>CRSPPDEQRSEKNPQMTDERTKERRQDEDDDTVLVLQRRCARNSEPSDSLKLSEDAKLSNTRSAEGTHGCQKNREKKLLPWKRNNPVYKETPLSSEERDAAPQVPHLDT</sequence>
<dbReference type="EMBL" id="JAMKFB020000017">
    <property type="protein sequence ID" value="KAL0169365.1"/>
    <property type="molecule type" value="Genomic_DNA"/>
</dbReference>
<name>A0ABD0P657_CIRMR</name>
<reference evidence="2 3" key="1">
    <citation type="submission" date="2024-05" db="EMBL/GenBank/DDBJ databases">
        <title>Genome sequencing and assembly of Indian major carp, Cirrhinus mrigala (Hamilton, 1822).</title>
        <authorList>
            <person name="Mohindra V."/>
            <person name="Chowdhury L.M."/>
            <person name="Lal K."/>
            <person name="Jena J.K."/>
        </authorList>
    </citation>
    <scope>NUCLEOTIDE SEQUENCE [LARGE SCALE GENOMIC DNA]</scope>
    <source>
        <strain evidence="2">CM1030</strain>
        <tissue evidence="2">Blood</tissue>
    </source>
</reference>
<proteinExistence type="predicted"/>
<protein>
    <submittedName>
        <fullName evidence="2">Uncharacterized protein</fullName>
    </submittedName>
</protein>
<feature type="compositionally biased region" description="Basic and acidic residues" evidence="1">
    <location>
        <begin position="1"/>
        <end position="27"/>
    </location>
</feature>